<protein>
    <submittedName>
        <fullName evidence="7">Uncharacterized MFS-type transporter</fullName>
    </submittedName>
</protein>
<feature type="transmembrane region" description="Helical" evidence="5">
    <location>
        <begin position="60"/>
        <end position="78"/>
    </location>
</feature>
<feature type="transmembrane region" description="Helical" evidence="5">
    <location>
        <begin position="26"/>
        <end position="48"/>
    </location>
</feature>
<dbReference type="PROSITE" id="PS50850">
    <property type="entry name" value="MFS"/>
    <property type="match status" value="1"/>
</dbReference>
<proteinExistence type="predicted"/>
<dbReference type="InterPro" id="IPR005829">
    <property type="entry name" value="Sugar_transporter_CS"/>
</dbReference>
<evidence type="ECO:0000256" key="3">
    <source>
        <dbReference type="ARBA" id="ARBA00022989"/>
    </source>
</evidence>
<dbReference type="Gene3D" id="1.20.1250.20">
    <property type="entry name" value="MFS general substrate transporter like domains"/>
    <property type="match status" value="1"/>
</dbReference>
<evidence type="ECO:0000259" key="6">
    <source>
        <dbReference type="PROSITE" id="PS50850"/>
    </source>
</evidence>
<dbReference type="PANTHER" id="PTHR23534:SF1">
    <property type="entry name" value="MAJOR FACILITATOR SUPERFAMILY PROTEIN"/>
    <property type="match status" value="1"/>
</dbReference>
<feature type="transmembrane region" description="Helical" evidence="5">
    <location>
        <begin position="90"/>
        <end position="110"/>
    </location>
</feature>
<evidence type="ECO:0000256" key="4">
    <source>
        <dbReference type="ARBA" id="ARBA00023136"/>
    </source>
</evidence>
<feature type="transmembrane region" description="Helical" evidence="5">
    <location>
        <begin position="243"/>
        <end position="266"/>
    </location>
</feature>
<dbReference type="PROSITE" id="PS00216">
    <property type="entry name" value="SUGAR_TRANSPORT_1"/>
    <property type="match status" value="1"/>
</dbReference>
<feature type="transmembrane region" description="Helical" evidence="5">
    <location>
        <begin position="305"/>
        <end position="323"/>
    </location>
</feature>
<keyword evidence="4 5" id="KW-0472">Membrane</keyword>
<feature type="domain" description="Major facilitator superfamily (MFS) profile" evidence="6">
    <location>
        <begin position="23"/>
        <end position="419"/>
    </location>
</feature>
<feature type="transmembrane region" description="Helical" evidence="5">
    <location>
        <begin position="369"/>
        <end position="388"/>
    </location>
</feature>
<name>A0A6J4VIN9_9BACT</name>
<dbReference type="SUPFAM" id="SSF103473">
    <property type="entry name" value="MFS general substrate transporter"/>
    <property type="match status" value="1"/>
</dbReference>
<evidence type="ECO:0000313" key="7">
    <source>
        <dbReference type="EMBL" id="CAA9579293.1"/>
    </source>
</evidence>
<sequence>MRSAAITIPRPTADETDVIQRRTVRILVLSQVFGGAGLGAGIAVGALLAEDMLGSTSLAGLPSALFALGAAAAALLVGRLSQRDGRRLGLVAGYTGSLIGSIIVVLSAVISNPALLMLGLFLYGAGSATNLQARYAGTDLVAASRRGRAVSTVLVATTLGAVIGPNLVDVMGRFAGTIGIPALGGPFILAGAAYAVAATILHVFLRPDPLLTARAIAPAPPIPSAEATARSTEFTPWSGNLRLGALTMIITQVVMVGIMTMTPIHMRDNGHGLADTGLVISIHIASMYLPSPLSGWLADRFGRRPVIVAAGLVLLSAGVVAATAPVDSIAMLALALGLLGLGWNLGLISGTTLVTDGTPLASRARTQGSVDLAVALAGSGGGILSGIVVNATSYTALALAGGLLALMLVPLMLRGGAVRSAPATG</sequence>
<feature type="transmembrane region" description="Helical" evidence="5">
    <location>
        <begin position="116"/>
        <end position="137"/>
    </location>
</feature>
<evidence type="ECO:0000256" key="2">
    <source>
        <dbReference type="ARBA" id="ARBA00022692"/>
    </source>
</evidence>
<dbReference type="AlphaFoldDB" id="A0A6J4VIN9"/>
<feature type="transmembrane region" description="Helical" evidence="5">
    <location>
        <begin position="149"/>
        <end position="168"/>
    </location>
</feature>
<gene>
    <name evidence="7" type="ORF">AVDCRST_MAG33-3427</name>
</gene>
<feature type="transmembrane region" description="Helical" evidence="5">
    <location>
        <begin position="394"/>
        <end position="413"/>
    </location>
</feature>
<dbReference type="InterPro" id="IPR011701">
    <property type="entry name" value="MFS"/>
</dbReference>
<dbReference type="InterPro" id="IPR020846">
    <property type="entry name" value="MFS_dom"/>
</dbReference>
<comment type="subcellular location">
    <subcellularLocation>
        <location evidence="1">Membrane</location>
        <topology evidence="1">Multi-pass membrane protein</topology>
    </subcellularLocation>
</comment>
<feature type="transmembrane region" description="Helical" evidence="5">
    <location>
        <begin position="180"/>
        <end position="205"/>
    </location>
</feature>
<dbReference type="InterPro" id="IPR036259">
    <property type="entry name" value="MFS_trans_sf"/>
</dbReference>
<keyword evidence="3 5" id="KW-1133">Transmembrane helix</keyword>
<dbReference type="Pfam" id="PF07690">
    <property type="entry name" value="MFS_1"/>
    <property type="match status" value="1"/>
</dbReference>
<evidence type="ECO:0000256" key="1">
    <source>
        <dbReference type="ARBA" id="ARBA00004141"/>
    </source>
</evidence>
<feature type="transmembrane region" description="Helical" evidence="5">
    <location>
        <begin position="329"/>
        <end position="348"/>
    </location>
</feature>
<dbReference type="GO" id="GO:0022857">
    <property type="term" value="F:transmembrane transporter activity"/>
    <property type="evidence" value="ECO:0007669"/>
    <property type="project" value="InterPro"/>
</dbReference>
<organism evidence="7">
    <name type="scientific">uncultured Thermomicrobiales bacterium</name>
    <dbReference type="NCBI Taxonomy" id="1645740"/>
    <lineage>
        <taxon>Bacteria</taxon>
        <taxon>Pseudomonadati</taxon>
        <taxon>Thermomicrobiota</taxon>
        <taxon>Thermomicrobia</taxon>
        <taxon>Thermomicrobiales</taxon>
        <taxon>environmental samples</taxon>
    </lineage>
</organism>
<accession>A0A6J4VIN9</accession>
<dbReference type="PANTHER" id="PTHR23534">
    <property type="entry name" value="MFS PERMEASE"/>
    <property type="match status" value="1"/>
</dbReference>
<feature type="transmembrane region" description="Helical" evidence="5">
    <location>
        <begin position="278"/>
        <end position="298"/>
    </location>
</feature>
<dbReference type="EMBL" id="CADCWK010000420">
    <property type="protein sequence ID" value="CAA9579293.1"/>
    <property type="molecule type" value="Genomic_DNA"/>
</dbReference>
<keyword evidence="2 5" id="KW-0812">Transmembrane</keyword>
<dbReference type="GO" id="GO:0016020">
    <property type="term" value="C:membrane"/>
    <property type="evidence" value="ECO:0007669"/>
    <property type="project" value="UniProtKB-SubCell"/>
</dbReference>
<evidence type="ECO:0000256" key="5">
    <source>
        <dbReference type="SAM" id="Phobius"/>
    </source>
</evidence>
<reference evidence="7" key="1">
    <citation type="submission" date="2020-02" db="EMBL/GenBank/DDBJ databases">
        <authorList>
            <person name="Meier V. D."/>
        </authorList>
    </citation>
    <scope>NUCLEOTIDE SEQUENCE</scope>
    <source>
        <strain evidence="7">AVDCRST_MAG33</strain>
    </source>
</reference>